<dbReference type="Pfam" id="PF09855">
    <property type="entry name" value="Zn_ribbon_13"/>
    <property type="match status" value="1"/>
</dbReference>
<dbReference type="RefSeq" id="WP_013387967.1">
    <property type="nucleotide sequence ID" value="NC_014632.1"/>
</dbReference>
<accession>E3H869</accession>
<dbReference type="eggNOG" id="COG3478">
    <property type="taxonomic scope" value="Bacteria"/>
</dbReference>
<dbReference type="HOGENOM" id="CLU_2769911_0_0_0"/>
<protein>
    <submittedName>
        <fullName evidence="1">Zinc finger protein</fullName>
    </submittedName>
</protein>
<name>E3H869_ILYPC</name>
<reference evidence="1 2" key="1">
    <citation type="journal article" date="2010" name="Stand. Genomic Sci.">
        <title>Complete genome sequence of Ilyobacter polytropus type strain (CuHbu1).</title>
        <authorList>
            <person name="Sikorski J."/>
            <person name="Chertkov O."/>
            <person name="Lapidus A."/>
            <person name="Nolan M."/>
            <person name="Lucas S."/>
            <person name="Del Rio T.G."/>
            <person name="Tice H."/>
            <person name="Cheng J.F."/>
            <person name="Tapia R."/>
            <person name="Han C."/>
            <person name="Goodwin L."/>
            <person name="Pitluck S."/>
            <person name="Liolios K."/>
            <person name="Ivanova N."/>
            <person name="Mavromatis K."/>
            <person name="Mikhailova N."/>
            <person name="Pati A."/>
            <person name="Chen A."/>
            <person name="Palaniappan K."/>
            <person name="Land M."/>
            <person name="Hauser L."/>
            <person name="Chang Y.J."/>
            <person name="Jeffries C.D."/>
            <person name="Brambilla E."/>
            <person name="Yasawong M."/>
            <person name="Rohde M."/>
            <person name="Pukall R."/>
            <person name="Spring S."/>
            <person name="Goker M."/>
            <person name="Woyke T."/>
            <person name="Bristow J."/>
            <person name="Eisen J.A."/>
            <person name="Markowitz V."/>
            <person name="Hugenholtz P."/>
            <person name="Kyrpides N.C."/>
            <person name="Klenk H.P."/>
        </authorList>
    </citation>
    <scope>NUCLEOTIDE SEQUENCE [LARGE SCALE GENOMIC DNA]</scope>
    <source>
        <strain evidence="2">ATCC 51220 / DSM 2926 / LMG 16218 / CuHBu1</strain>
    </source>
</reference>
<organism evidence="1 2">
    <name type="scientific">Ilyobacter polytropus (strain ATCC 51220 / DSM 2926 / LMG 16218 / CuHBu1)</name>
    <dbReference type="NCBI Taxonomy" id="572544"/>
    <lineage>
        <taxon>Bacteria</taxon>
        <taxon>Fusobacteriati</taxon>
        <taxon>Fusobacteriota</taxon>
        <taxon>Fusobacteriia</taxon>
        <taxon>Fusobacteriales</taxon>
        <taxon>Fusobacteriaceae</taxon>
        <taxon>Ilyobacter</taxon>
    </lineage>
</organism>
<dbReference type="Proteomes" id="UP000006875">
    <property type="component" value="Chromosome"/>
</dbReference>
<evidence type="ECO:0000313" key="1">
    <source>
        <dbReference type="EMBL" id="ADO83300.1"/>
    </source>
</evidence>
<dbReference type="InterPro" id="IPR018652">
    <property type="entry name" value="DUF2082_NA-bd_Znr"/>
</dbReference>
<dbReference type="EMBL" id="CP002281">
    <property type="protein sequence ID" value="ADO83300.1"/>
    <property type="molecule type" value="Genomic_DNA"/>
</dbReference>
<keyword evidence="2" id="KW-1185">Reference proteome</keyword>
<evidence type="ECO:0000313" key="2">
    <source>
        <dbReference type="Proteomes" id="UP000006875"/>
    </source>
</evidence>
<dbReference type="KEGG" id="ipo:Ilyop_1520"/>
<dbReference type="STRING" id="572544.Ilyop_1520"/>
<dbReference type="AlphaFoldDB" id="E3H869"/>
<sequence length="63" mass="7359">MDFKCLKCGNEKYQVRTTFCAEKTPGLKLELGTYYLKICLNCGYTEMYSAKVLDKDEELKPEY</sequence>
<gene>
    <name evidence="1" type="ordered locus">Ilyop_1520</name>
</gene>
<proteinExistence type="predicted"/>